<organism evidence="1 2">
    <name type="scientific">Youngiibacter multivorans</name>
    <dbReference type="NCBI Taxonomy" id="937251"/>
    <lineage>
        <taxon>Bacteria</taxon>
        <taxon>Bacillati</taxon>
        <taxon>Bacillota</taxon>
        <taxon>Clostridia</taxon>
        <taxon>Eubacteriales</taxon>
        <taxon>Clostridiaceae</taxon>
        <taxon>Youngiibacter</taxon>
    </lineage>
</organism>
<protein>
    <submittedName>
        <fullName evidence="1">Uncharacterized protein</fullName>
    </submittedName>
</protein>
<sequence>MGDYQLRARIPQETADKLFKIMQELQEKTEGADVTLSSVTRQAVDNYIKSKEGDFLSIGVNRLTSNDLKDIGEYLTNDRGRMSAFSNESKRFMLMLSLELDGIRTKKWDRENPGFMDSMKSEGLDKMTLDEMKALNNSLQETLNKANETP</sequence>
<proteinExistence type="predicted"/>
<reference evidence="1 2" key="1">
    <citation type="submission" date="2021-03" db="EMBL/GenBank/DDBJ databases">
        <title>Genomic Encyclopedia of Type Strains, Phase IV (KMG-IV): sequencing the most valuable type-strain genomes for metagenomic binning, comparative biology and taxonomic classification.</title>
        <authorList>
            <person name="Goeker M."/>
        </authorList>
    </citation>
    <scope>NUCLEOTIDE SEQUENCE [LARGE SCALE GENOMIC DNA]</scope>
    <source>
        <strain evidence="1 2">DSM 6139</strain>
    </source>
</reference>
<evidence type="ECO:0000313" key="2">
    <source>
        <dbReference type="Proteomes" id="UP001519271"/>
    </source>
</evidence>
<dbReference type="Proteomes" id="UP001519271">
    <property type="component" value="Unassembled WGS sequence"/>
</dbReference>
<evidence type="ECO:0000313" key="1">
    <source>
        <dbReference type="EMBL" id="MBP1920958.1"/>
    </source>
</evidence>
<name>A0ABS4G8R2_9CLOT</name>
<dbReference type="RefSeq" id="WP_209461106.1">
    <property type="nucleotide sequence ID" value="NZ_JAGGKC010000054.1"/>
</dbReference>
<keyword evidence="2" id="KW-1185">Reference proteome</keyword>
<comment type="caution">
    <text evidence="1">The sequence shown here is derived from an EMBL/GenBank/DDBJ whole genome shotgun (WGS) entry which is preliminary data.</text>
</comment>
<accession>A0ABS4G8R2</accession>
<gene>
    <name evidence="1" type="ORF">J2Z34_003480</name>
</gene>
<dbReference type="EMBL" id="JAGGKC010000054">
    <property type="protein sequence ID" value="MBP1920958.1"/>
    <property type="molecule type" value="Genomic_DNA"/>
</dbReference>